<keyword evidence="6" id="KW-1133">Transmembrane helix</keyword>
<evidence type="ECO:0000256" key="4">
    <source>
        <dbReference type="ARBA" id="ARBA00023004"/>
    </source>
</evidence>
<dbReference type="InterPro" id="IPR044861">
    <property type="entry name" value="IPNS-like_FE2OG_OXY"/>
</dbReference>
<dbReference type="Proteomes" id="UP000596661">
    <property type="component" value="Chromosome 6"/>
</dbReference>
<dbReference type="InterPro" id="IPR050295">
    <property type="entry name" value="Plant_2OG-oxidoreductases"/>
</dbReference>
<dbReference type="InterPro" id="IPR013216">
    <property type="entry name" value="Methyltransf_11"/>
</dbReference>
<evidence type="ECO:0000256" key="2">
    <source>
        <dbReference type="ARBA" id="ARBA00022723"/>
    </source>
</evidence>
<evidence type="ECO:0000256" key="5">
    <source>
        <dbReference type="SAM" id="MobiDB-lite"/>
    </source>
</evidence>
<sequence>MEDPNLLASKYEFAVKPSDEEVVDLDNIEYSIPTIDFSLLTSDNLDQRSKILDDLRKACEDWGFFTLINHGISDSVMKKMMEVSESFFNMGEEEKKEFEGNGDILDPICYGTNINCNIGGKQVLFWRNFIRFIAHPQFESPYKPIGFREAAEEYGKRTREICGVLMRGISKTLGLEENCIEKATNLDMGLQYLLMNDYQSCPNPDQVIGLPPHTDPALMNILIQNDVGGLQILHNGKWGRYGMKEQFPPSSLPVYLPSNRIGCKLNRGWAVGFKFKSRARVRLGAKGSCLESRFGSKTRIEVQTQCWAQMLKSSEVAKEYSKRTREICGVLMRGISETLGLEPNCLEKATNWDEGLQFLQSNHYPTCPNPHQVIGLPPHTDPMLMNLLVQNDVGGLQILHKGKWVNWKAMPNSIIVDIGDQMQIGSPPVVSLPFGGLCSFSPTYQTLLVLMFFDFIRARASKNFYLPVDNICLPITKFGKVYYLGFSGTMRDIKVKGTSNLCTTSTTVSDGESHVAQSELIMDKETSSLGVKQTPEIEKKFVHRVYDAIAPHFSSTRYAKWPKVAAFLSSLASGSLILDAGCGNGKYLGLNPDCFFIGCDISYPLIKICADRGSEVLVADAVNLPYRTGFGDAAISIAVLHHLSTESRRKKAIEELVRVVKKGGLVLITVWAAEQEDRSLLAKWTPLNQKYVAEWIGPGSPRDRNSPSPFKLKSIPETEERNLGKVKDSKEITSRSEDDSVASDDASNINNQEYFIPWHLPYHRAEVGGASACAVENGFAKKDDKKGAVVYNRYYHVFSEGELERLVVGMENAVVVDRFFDKSNCEAAEEYCKRTREVCKVLMRGISETLGLESNCLEKATNWNEGFELLCGNKYPPCPNPDQVIGLPPHTDPTIMNFLTQNDVVGLQIFRQGKWIHFKAIPNTIIVSLGDQMQSISLTGATPTLGSTLPSLRHRRDQQRRRTFPPRSHEAGEAFLAALVSEDLNAQSIPESSGSRAEALDSLLQDYAYRALVRPKTGTVYDGNVPTNLTGIKISALRLRSGSLYRKGVKYKEFNIPPGVFETPYVKRLVLVYQNLGNRSSTFYNLSGYSYLTPVLGLLAYDGSNLEAKNLQELDIRVTGNPISIRFSNVSPAPSRETAKCVWFDLKGVPTFSNVISDNVCSTVQQGHFSIVTESIAPSPAPTSPVPTPGFQPPSEIPAPKGEENNKGKSNSKVWIIVGSVVGGVALLGLLALLLLWGQKFQQKKKMQQMERAAEVGEALHMTPIGNTKAPAATVTRTQPVLESEYVP</sequence>
<dbReference type="Pfam" id="PF14226">
    <property type="entry name" value="DIOX_N"/>
    <property type="match status" value="1"/>
</dbReference>
<keyword evidence="9" id="KW-1185">Reference proteome</keyword>
<dbReference type="GO" id="GO:0046872">
    <property type="term" value="F:metal ion binding"/>
    <property type="evidence" value="ECO:0007669"/>
    <property type="project" value="UniProtKB-KW"/>
</dbReference>
<protein>
    <recommendedName>
        <fullName evidence="7">Fe2OG dioxygenase domain-containing protein</fullName>
    </recommendedName>
</protein>
<evidence type="ECO:0000256" key="3">
    <source>
        <dbReference type="ARBA" id="ARBA00022896"/>
    </source>
</evidence>
<dbReference type="InterPro" id="IPR026992">
    <property type="entry name" value="DIOX_N"/>
</dbReference>
<dbReference type="EnsemblPlants" id="evm.model.06.133">
    <property type="protein sequence ID" value="cds.evm.model.06.133"/>
    <property type="gene ID" value="evm.TU.06.133"/>
</dbReference>
<dbReference type="Pfam" id="PF06697">
    <property type="entry name" value="DUF1191"/>
    <property type="match status" value="1"/>
</dbReference>
<dbReference type="Gramene" id="evm.model.06.133">
    <property type="protein sequence ID" value="cds.evm.model.06.133"/>
    <property type="gene ID" value="evm.TU.06.133"/>
</dbReference>
<feature type="compositionally biased region" description="Basic and acidic residues" evidence="5">
    <location>
        <begin position="714"/>
        <end position="738"/>
    </location>
</feature>
<keyword evidence="4" id="KW-0408">Iron</keyword>
<dbReference type="SUPFAM" id="SSF51197">
    <property type="entry name" value="Clavaminate synthase-like"/>
    <property type="match status" value="3"/>
</dbReference>
<feature type="compositionally biased region" description="Pro residues" evidence="5">
    <location>
        <begin position="1179"/>
        <end position="1197"/>
    </location>
</feature>
<keyword evidence="6" id="KW-0812">Transmembrane</keyword>
<evidence type="ECO:0000313" key="9">
    <source>
        <dbReference type="Proteomes" id="UP000596661"/>
    </source>
</evidence>
<dbReference type="CDD" id="cd02440">
    <property type="entry name" value="AdoMet_MTases"/>
    <property type="match status" value="1"/>
</dbReference>
<proteinExistence type="inferred from homology"/>
<feature type="domain" description="Fe2OG dioxygenase" evidence="7">
    <location>
        <begin position="866"/>
        <end position="970"/>
    </location>
</feature>
<dbReference type="Pfam" id="PF08241">
    <property type="entry name" value="Methyltransf_11"/>
    <property type="match status" value="1"/>
</dbReference>
<dbReference type="Gene3D" id="1.20.5.930">
    <property type="entry name" value="Bicelle-embedded integrin alpha(iib) transmembrane segment"/>
    <property type="match status" value="1"/>
</dbReference>
<evidence type="ECO:0000256" key="1">
    <source>
        <dbReference type="ARBA" id="ARBA00008056"/>
    </source>
</evidence>
<accession>A0A803PU05</accession>
<keyword evidence="2" id="KW-0479">Metal-binding</keyword>
<dbReference type="Gene3D" id="2.60.120.330">
    <property type="entry name" value="B-lactam Antibiotic, Isopenicillin N Synthase, Chain"/>
    <property type="match status" value="3"/>
</dbReference>
<keyword evidence="3" id="KW-0847">Vitamin C</keyword>
<dbReference type="PANTHER" id="PTHR47991">
    <property type="entry name" value="OXOGLUTARATE/IRON-DEPENDENT DIOXYGENASE"/>
    <property type="match status" value="1"/>
</dbReference>
<dbReference type="SUPFAM" id="SSF53335">
    <property type="entry name" value="S-adenosyl-L-methionine-dependent methyltransferases"/>
    <property type="match status" value="1"/>
</dbReference>
<dbReference type="InterPro" id="IPR029063">
    <property type="entry name" value="SAM-dependent_MTases_sf"/>
</dbReference>
<comment type="similarity">
    <text evidence="1">Belongs to the iron/ascorbate-dependent oxidoreductase family.</text>
</comment>
<dbReference type="Pfam" id="PF03171">
    <property type="entry name" value="2OG-FeII_Oxy"/>
    <property type="match status" value="3"/>
</dbReference>
<dbReference type="InterPro" id="IPR027443">
    <property type="entry name" value="IPNS-like_sf"/>
</dbReference>
<feature type="region of interest" description="Disordered" evidence="5">
    <location>
        <begin position="947"/>
        <end position="967"/>
    </location>
</feature>
<feature type="transmembrane region" description="Helical" evidence="6">
    <location>
        <begin position="1214"/>
        <end position="1237"/>
    </location>
</feature>
<evidence type="ECO:0000313" key="8">
    <source>
        <dbReference type="EnsemblPlants" id="cds.evm.model.06.133"/>
    </source>
</evidence>
<dbReference type="GO" id="GO:0008757">
    <property type="term" value="F:S-adenosylmethionine-dependent methyltransferase activity"/>
    <property type="evidence" value="ECO:0007669"/>
    <property type="project" value="InterPro"/>
</dbReference>
<dbReference type="InterPro" id="IPR010605">
    <property type="entry name" value="DUF1191"/>
</dbReference>
<feature type="region of interest" description="Disordered" evidence="5">
    <location>
        <begin position="1176"/>
        <end position="1209"/>
    </location>
</feature>
<feature type="region of interest" description="Disordered" evidence="5">
    <location>
        <begin position="696"/>
        <end position="745"/>
    </location>
</feature>
<evidence type="ECO:0000256" key="6">
    <source>
        <dbReference type="SAM" id="Phobius"/>
    </source>
</evidence>
<reference evidence="8" key="1">
    <citation type="submission" date="2018-11" db="EMBL/GenBank/DDBJ databases">
        <authorList>
            <person name="Grassa J C."/>
        </authorList>
    </citation>
    <scope>NUCLEOTIDE SEQUENCE [LARGE SCALE GENOMIC DNA]</scope>
</reference>
<organism evidence="8 9">
    <name type="scientific">Cannabis sativa</name>
    <name type="common">Hemp</name>
    <name type="synonym">Marijuana</name>
    <dbReference type="NCBI Taxonomy" id="3483"/>
    <lineage>
        <taxon>Eukaryota</taxon>
        <taxon>Viridiplantae</taxon>
        <taxon>Streptophyta</taxon>
        <taxon>Embryophyta</taxon>
        <taxon>Tracheophyta</taxon>
        <taxon>Spermatophyta</taxon>
        <taxon>Magnoliopsida</taxon>
        <taxon>eudicotyledons</taxon>
        <taxon>Gunneridae</taxon>
        <taxon>Pentapetalae</taxon>
        <taxon>rosids</taxon>
        <taxon>fabids</taxon>
        <taxon>Rosales</taxon>
        <taxon>Cannabaceae</taxon>
        <taxon>Cannabis</taxon>
    </lineage>
</organism>
<dbReference type="Gene3D" id="3.40.50.150">
    <property type="entry name" value="Vaccinia Virus protein VP39"/>
    <property type="match status" value="1"/>
</dbReference>
<keyword evidence="6" id="KW-0472">Membrane</keyword>
<dbReference type="GO" id="GO:0031418">
    <property type="term" value="F:L-ascorbic acid binding"/>
    <property type="evidence" value="ECO:0007669"/>
    <property type="project" value="UniProtKB-KW"/>
</dbReference>
<dbReference type="EMBL" id="UZAU01000554">
    <property type="status" value="NOT_ANNOTATED_CDS"/>
    <property type="molecule type" value="Genomic_DNA"/>
</dbReference>
<feature type="compositionally biased region" description="Basic residues" evidence="5">
    <location>
        <begin position="952"/>
        <end position="964"/>
    </location>
</feature>
<evidence type="ECO:0000259" key="7">
    <source>
        <dbReference type="PROSITE" id="PS51471"/>
    </source>
</evidence>
<name>A0A803PU05_CANSA</name>
<dbReference type="PROSITE" id="PS51471">
    <property type="entry name" value="FE2OG_OXY"/>
    <property type="match status" value="1"/>
</dbReference>
<reference evidence="8" key="2">
    <citation type="submission" date="2021-03" db="UniProtKB">
        <authorList>
            <consortium name="EnsemblPlants"/>
        </authorList>
    </citation>
    <scope>IDENTIFICATION</scope>
</reference>
<dbReference type="InterPro" id="IPR005123">
    <property type="entry name" value="Oxoglu/Fe-dep_dioxygenase_dom"/>
</dbReference>